<evidence type="ECO:0000313" key="3">
    <source>
        <dbReference type="Proteomes" id="UP000023152"/>
    </source>
</evidence>
<accession>X6NKZ8</accession>
<dbReference type="SUPFAM" id="SSF52540">
    <property type="entry name" value="P-loop containing nucleoside triphosphate hydrolases"/>
    <property type="match status" value="1"/>
</dbReference>
<protein>
    <submittedName>
        <fullName evidence="2">Uncharacterized protein</fullName>
    </submittedName>
</protein>
<sequence length="343" mass="40041">MGSISTKSATSNVTISNHRVETWIAFQASSHKCFSNLSGKKGREERGEETKQKKKNSILKKKTQVQINNYLTALPLLKMVEEYSMEVDRIVRPKGRKKRRKDRLEPRVDMKINICVFGDNKVGKTSLITSFCKTGKTEPSPTVWSPVVYQMSVRGLLLECYFYENNGTKDQWFGPSLDMVVFLFDITDYSSFDHLHNCLQQFKTYVRIFQNNNKKNITEIAEFCFNNGLIYGGEVSCKNSRASSAQTILKDFLFRVVFQGKTTKCPHCYQYAIISELKKPKEQKIKKLKQRNSVYCNYEFPLETFFLIKTCTQKENEFKLFRFYLFIFTDILEELQTNESHKK</sequence>
<dbReference type="AlphaFoldDB" id="X6NKZ8"/>
<gene>
    <name evidence="2" type="ORF">RFI_11076</name>
</gene>
<dbReference type="InterPro" id="IPR027417">
    <property type="entry name" value="P-loop_NTPase"/>
</dbReference>
<reference evidence="2 3" key="1">
    <citation type="journal article" date="2013" name="Curr. Biol.">
        <title>The Genome of the Foraminiferan Reticulomyxa filosa.</title>
        <authorList>
            <person name="Glockner G."/>
            <person name="Hulsmann N."/>
            <person name="Schleicher M."/>
            <person name="Noegel A.A."/>
            <person name="Eichinger L."/>
            <person name="Gallinger C."/>
            <person name="Pawlowski J."/>
            <person name="Sierra R."/>
            <person name="Euteneuer U."/>
            <person name="Pillet L."/>
            <person name="Moustafa A."/>
            <person name="Platzer M."/>
            <person name="Groth M."/>
            <person name="Szafranski K."/>
            <person name="Schliwa M."/>
        </authorList>
    </citation>
    <scope>NUCLEOTIDE SEQUENCE [LARGE SCALE GENOMIC DNA]</scope>
</reference>
<feature type="region of interest" description="Disordered" evidence="1">
    <location>
        <begin position="37"/>
        <end position="57"/>
    </location>
</feature>
<name>X6NKZ8_RETFI</name>
<dbReference type="Gene3D" id="3.40.50.300">
    <property type="entry name" value="P-loop containing nucleotide triphosphate hydrolases"/>
    <property type="match status" value="1"/>
</dbReference>
<proteinExistence type="predicted"/>
<keyword evidence="3" id="KW-1185">Reference proteome</keyword>
<feature type="compositionally biased region" description="Basic and acidic residues" evidence="1">
    <location>
        <begin position="41"/>
        <end position="51"/>
    </location>
</feature>
<comment type="caution">
    <text evidence="2">The sequence shown here is derived from an EMBL/GenBank/DDBJ whole genome shotgun (WGS) entry which is preliminary data.</text>
</comment>
<evidence type="ECO:0000256" key="1">
    <source>
        <dbReference type="SAM" id="MobiDB-lite"/>
    </source>
</evidence>
<dbReference type="Proteomes" id="UP000023152">
    <property type="component" value="Unassembled WGS sequence"/>
</dbReference>
<organism evidence="2 3">
    <name type="scientific">Reticulomyxa filosa</name>
    <dbReference type="NCBI Taxonomy" id="46433"/>
    <lineage>
        <taxon>Eukaryota</taxon>
        <taxon>Sar</taxon>
        <taxon>Rhizaria</taxon>
        <taxon>Retaria</taxon>
        <taxon>Foraminifera</taxon>
        <taxon>Monothalamids</taxon>
        <taxon>Reticulomyxidae</taxon>
        <taxon>Reticulomyxa</taxon>
    </lineage>
</organism>
<evidence type="ECO:0000313" key="2">
    <source>
        <dbReference type="EMBL" id="ETO26062.1"/>
    </source>
</evidence>
<dbReference type="EMBL" id="ASPP01008112">
    <property type="protein sequence ID" value="ETO26062.1"/>
    <property type="molecule type" value="Genomic_DNA"/>
</dbReference>